<gene>
    <name evidence="6" type="ORF">RF679_01215</name>
</gene>
<organism evidence="6 7">
    <name type="scientific">Undibacterium cyanobacteriorum</name>
    <dbReference type="NCBI Taxonomy" id="3073561"/>
    <lineage>
        <taxon>Bacteria</taxon>
        <taxon>Pseudomonadati</taxon>
        <taxon>Pseudomonadota</taxon>
        <taxon>Betaproteobacteria</taxon>
        <taxon>Burkholderiales</taxon>
        <taxon>Oxalobacteraceae</taxon>
        <taxon>Undibacterium</taxon>
    </lineage>
</organism>
<name>A0ABY9RI73_9BURK</name>
<feature type="chain" id="PRO_5045269416" evidence="5">
    <location>
        <begin position="32"/>
        <end position="755"/>
    </location>
</feature>
<dbReference type="Proteomes" id="UP001181355">
    <property type="component" value="Chromosome"/>
</dbReference>
<evidence type="ECO:0000256" key="3">
    <source>
        <dbReference type="ARBA" id="ARBA00022801"/>
    </source>
</evidence>
<evidence type="ECO:0000313" key="6">
    <source>
        <dbReference type="EMBL" id="WMW80916.1"/>
    </source>
</evidence>
<protein>
    <submittedName>
        <fullName evidence="6">Acylase</fullName>
    </submittedName>
</protein>
<dbReference type="CDD" id="cd01936">
    <property type="entry name" value="Ntn_CA"/>
    <property type="match status" value="1"/>
</dbReference>
<dbReference type="InterPro" id="IPR029055">
    <property type="entry name" value="Ntn_hydrolases_N"/>
</dbReference>
<dbReference type="Gene3D" id="3.60.20.10">
    <property type="entry name" value="Glutamine Phosphoribosylpyrophosphate, subunit 1, domain 1"/>
    <property type="match status" value="1"/>
</dbReference>
<dbReference type="InterPro" id="IPR043147">
    <property type="entry name" value="Penicillin_amidase_A-knob"/>
</dbReference>
<dbReference type="RefSeq" id="WP_309482407.1">
    <property type="nucleotide sequence ID" value="NZ_CP133720.1"/>
</dbReference>
<reference evidence="6" key="1">
    <citation type="submission" date="2023-09" db="EMBL/GenBank/DDBJ databases">
        <title>Undibacterium sp. 20NA77.5 isolated from freshwater.</title>
        <authorList>
            <person name="Le V."/>
            <person name="Ko S.-R."/>
            <person name="Ahn C.-Y."/>
            <person name="Oh H.-M."/>
        </authorList>
    </citation>
    <scope>NUCLEOTIDE SEQUENCE</scope>
    <source>
        <strain evidence="6">20NA77.5</strain>
    </source>
</reference>
<dbReference type="Gene3D" id="2.30.120.10">
    <property type="match status" value="1"/>
</dbReference>
<keyword evidence="3" id="KW-0378">Hydrolase</keyword>
<evidence type="ECO:0000313" key="7">
    <source>
        <dbReference type="Proteomes" id="UP001181355"/>
    </source>
</evidence>
<dbReference type="Gene3D" id="1.10.1400.10">
    <property type="match status" value="1"/>
</dbReference>
<evidence type="ECO:0000256" key="2">
    <source>
        <dbReference type="ARBA" id="ARBA00022729"/>
    </source>
</evidence>
<dbReference type="PIRSF" id="PIRSF001227">
    <property type="entry name" value="Pen_acylase"/>
    <property type="match status" value="1"/>
</dbReference>
<dbReference type="PANTHER" id="PTHR34218:SF3">
    <property type="entry name" value="ACYL-HOMOSERINE LACTONE ACYLASE PVDQ"/>
    <property type="match status" value="1"/>
</dbReference>
<dbReference type="InterPro" id="IPR023343">
    <property type="entry name" value="Penicillin_amidase_dom1"/>
</dbReference>
<feature type="signal peptide" evidence="5">
    <location>
        <begin position="1"/>
        <end position="31"/>
    </location>
</feature>
<dbReference type="EMBL" id="CP133720">
    <property type="protein sequence ID" value="WMW80916.1"/>
    <property type="molecule type" value="Genomic_DNA"/>
</dbReference>
<dbReference type="InterPro" id="IPR043146">
    <property type="entry name" value="Penicillin_amidase_N_B-knob"/>
</dbReference>
<evidence type="ECO:0000256" key="1">
    <source>
        <dbReference type="ARBA" id="ARBA00006586"/>
    </source>
</evidence>
<dbReference type="Gene3D" id="1.10.439.10">
    <property type="entry name" value="Penicillin Amidohydrolase, domain 1"/>
    <property type="match status" value="1"/>
</dbReference>
<dbReference type="InterPro" id="IPR002692">
    <property type="entry name" value="S45"/>
</dbReference>
<evidence type="ECO:0000256" key="4">
    <source>
        <dbReference type="ARBA" id="ARBA00023145"/>
    </source>
</evidence>
<accession>A0ABY9RI73</accession>
<dbReference type="SUPFAM" id="SSF56235">
    <property type="entry name" value="N-terminal nucleophile aminohydrolases (Ntn hydrolases)"/>
    <property type="match status" value="1"/>
</dbReference>
<evidence type="ECO:0000256" key="5">
    <source>
        <dbReference type="SAM" id="SignalP"/>
    </source>
</evidence>
<dbReference type="InterPro" id="IPR014395">
    <property type="entry name" value="Pen/GL7ACA/AHL_acylase"/>
</dbReference>
<proteinExistence type="inferred from homology"/>
<keyword evidence="4" id="KW-0865">Zymogen</keyword>
<comment type="similarity">
    <text evidence="1">Belongs to the peptidase S45 family.</text>
</comment>
<keyword evidence="2 5" id="KW-0732">Signal</keyword>
<dbReference type="Pfam" id="PF01804">
    <property type="entry name" value="Penicil_amidase"/>
    <property type="match status" value="1"/>
</dbReference>
<keyword evidence="7" id="KW-1185">Reference proteome</keyword>
<sequence length="755" mass="85346">MFSHLTVNQVLKSLLLSFAVSSASFTSEASASSATEEFVTNTADKKSDRVELQRWQATAKRVKILRDKWGIPHVYGKTDADAVFGLLYAQAEDDFNRIERNYINALGRLAEVEGEAEIWRDLRMKMYIQPEAMQEKYRQSPAWLKKLMVSFADGLNYYLYTHPEVKPKLITHFEPWMALSFSEGSIGGDIEEINLKNLAQFYSGESSHLVADIGKGFDVEPRGSNGFAIAPKLTANGHALLMINPHTSFYFRPEVHVVSEEGLNAYGAVTWGQFFVYQGFNQHLGWMHTSGGADVIDEYLETVVEKDGQLFYQYGAELRPMQVRSIKLPYRTANGMTSKTIKAYFTHHGPIIRAQNGKWVAVKMMEEPLKALMQSYGRTKAKNYQEFYEVMQLRTNSSNNTVYADDKGNIAYFHGNFVPKRDPRFDWRKPVDGSNPATEWQGLHEIKETIHLFNPSKGWIQNTNNWPFTVSGAVGSPDSSSPLQKDYPQYMWALPENARGIHALRVLEGAKDLNIDRLISKAYDSYLTAFEPMIPALLQAYEASEDAALKQQLAAQVASLKAWDLRYAVDSVPTSLAIYWGQEMVRSSAEKARVMEVPVLNYIRDHISPQERLQALQRASDKLTADFGTWQTPWGEINRFQRISPAIAQEYDDKQPSYPVAFASANWGSLAAFGMVAPQKTKRIYGDRGNSFVAAVEFGPRLKAKSILAGGNSGNPQSKHFNDQAEMYSKGEFKDVLFYPEDIKKNLERSYHPGQ</sequence>
<dbReference type="PANTHER" id="PTHR34218">
    <property type="entry name" value="PEPTIDASE S45 PENICILLIN AMIDASE"/>
    <property type="match status" value="1"/>
</dbReference>